<evidence type="ECO:0000256" key="2">
    <source>
        <dbReference type="ARBA" id="ARBA00022576"/>
    </source>
</evidence>
<dbReference type="InterPro" id="IPR050859">
    <property type="entry name" value="Class-I_PLP-dep_aminotransf"/>
</dbReference>
<keyword evidence="3" id="KW-0808">Transferase</keyword>
<evidence type="ECO:0000313" key="7">
    <source>
        <dbReference type="Proteomes" id="UP001315278"/>
    </source>
</evidence>
<dbReference type="EMBL" id="JAFCJH010000052">
    <property type="protein sequence ID" value="MBR0800309.1"/>
    <property type="molecule type" value="Genomic_DNA"/>
</dbReference>
<reference evidence="7" key="1">
    <citation type="journal article" date="2021" name="ISME J.">
        <title>Evolutionary origin and ecological implication of a unique nif island in free-living Bradyrhizobium lineages.</title>
        <authorList>
            <person name="Tao J."/>
        </authorList>
    </citation>
    <scope>NUCLEOTIDE SEQUENCE [LARGE SCALE GENOMIC DNA]</scope>
    <source>
        <strain evidence="7">SZCCT0434</strain>
    </source>
</reference>
<dbReference type="Proteomes" id="UP001315278">
    <property type="component" value="Unassembled WGS sequence"/>
</dbReference>
<dbReference type="InterPro" id="IPR015421">
    <property type="entry name" value="PyrdxlP-dep_Trfase_major"/>
</dbReference>
<evidence type="ECO:0000313" key="6">
    <source>
        <dbReference type="EMBL" id="MBR0800309.1"/>
    </source>
</evidence>
<evidence type="ECO:0000259" key="5">
    <source>
        <dbReference type="Pfam" id="PF00155"/>
    </source>
</evidence>
<dbReference type="SUPFAM" id="SSF53383">
    <property type="entry name" value="PLP-dependent transferases"/>
    <property type="match status" value="1"/>
</dbReference>
<evidence type="ECO:0000256" key="4">
    <source>
        <dbReference type="ARBA" id="ARBA00022898"/>
    </source>
</evidence>
<gene>
    <name evidence="6" type="ORF">JQ615_33570</name>
</gene>
<dbReference type="RefSeq" id="WP_212494739.1">
    <property type="nucleotide sequence ID" value="NZ_JAFCJH010000052.1"/>
</dbReference>
<keyword evidence="4" id="KW-0663">Pyridoxal phosphate</keyword>
<dbReference type="InterPro" id="IPR015424">
    <property type="entry name" value="PyrdxlP-dep_Trfase"/>
</dbReference>
<evidence type="ECO:0000256" key="1">
    <source>
        <dbReference type="ARBA" id="ARBA00001933"/>
    </source>
</evidence>
<name>A0ABS5FU38_9BRAD</name>
<keyword evidence="7" id="KW-1185">Reference proteome</keyword>
<dbReference type="GO" id="GO:0008483">
    <property type="term" value="F:transaminase activity"/>
    <property type="evidence" value="ECO:0007669"/>
    <property type="project" value="UniProtKB-KW"/>
</dbReference>
<dbReference type="PANTHER" id="PTHR42790">
    <property type="entry name" value="AMINOTRANSFERASE"/>
    <property type="match status" value="1"/>
</dbReference>
<feature type="domain" description="Aminotransferase class I/classII large" evidence="5">
    <location>
        <begin position="70"/>
        <end position="386"/>
    </location>
</feature>
<dbReference type="Gene3D" id="3.90.1150.10">
    <property type="entry name" value="Aspartate Aminotransferase, domain 1"/>
    <property type="match status" value="1"/>
</dbReference>
<proteinExistence type="predicted"/>
<evidence type="ECO:0000256" key="3">
    <source>
        <dbReference type="ARBA" id="ARBA00022679"/>
    </source>
</evidence>
<keyword evidence="2 6" id="KW-0032">Aminotransferase</keyword>
<dbReference type="Gene3D" id="3.40.640.10">
    <property type="entry name" value="Type I PLP-dependent aspartate aminotransferase-like (Major domain)"/>
    <property type="match status" value="1"/>
</dbReference>
<comment type="caution">
    <text evidence="6">The sequence shown here is derived from an EMBL/GenBank/DDBJ whole genome shotgun (WGS) entry which is preliminary data.</text>
</comment>
<accession>A0ABS5FU38</accession>
<dbReference type="InterPro" id="IPR015422">
    <property type="entry name" value="PyrdxlP-dep_Trfase_small"/>
</dbReference>
<protein>
    <submittedName>
        <fullName evidence="6">PLP-dependent aminotransferase family protein</fullName>
    </submittedName>
</protein>
<sequence length="421" mass="45596">MTKRFDSAVERAGPRFAPWLSDTNDLTSRNIEASRIPGLVNLSGGLPDPVLLPTKALGRIATTVIRDYPHDCFGYGPTAGLPQLREAIARRYRARGVPVVAENVLVTASGTQTLDLVGKLLAVPGDTIVCEFPSYAGAFDAWRPRDPKYRHLGLRAGDDLRANMAGAAFAYLIPNFSNPTGYLVTEEERLRLIAAAWTSGTPLVEDDPYGSLYYDGDPIPTMLRLASLGRENLDDCPVIHLASLSKQLAPGMRIGWIIAAPATIRALNTAKQATDLCSNGLAQCMAAAAMEAGLIEECHPRIVSLYRTRRDALCAAMSRHIDDWFTWEVPVGGMFVWATARDPRIDVDLLVDVGMETGVLVGAGHHFDPLRIAPPAIRLSFTFNDETKLELGISRLAQALEALGTRASSVPQRSCSSEMGA</sequence>
<dbReference type="PANTHER" id="PTHR42790:SF19">
    <property type="entry name" value="KYNURENINE_ALPHA-AMINOADIPATE AMINOTRANSFERASE, MITOCHONDRIAL"/>
    <property type="match status" value="1"/>
</dbReference>
<comment type="cofactor">
    <cofactor evidence="1">
        <name>pyridoxal 5'-phosphate</name>
        <dbReference type="ChEBI" id="CHEBI:597326"/>
    </cofactor>
</comment>
<dbReference type="CDD" id="cd00609">
    <property type="entry name" value="AAT_like"/>
    <property type="match status" value="1"/>
</dbReference>
<dbReference type="InterPro" id="IPR004839">
    <property type="entry name" value="Aminotransferase_I/II_large"/>
</dbReference>
<dbReference type="Pfam" id="PF00155">
    <property type="entry name" value="Aminotran_1_2"/>
    <property type="match status" value="1"/>
</dbReference>
<organism evidence="6 7">
    <name type="scientific">Bradyrhizobium jicamae</name>
    <dbReference type="NCBI Taxonomy" id="280332"/>
    <lineage>
        <taxon>Bacteria</taxon>
        <taxon>Pseudomonadati</taxon>
        <taxon>Pseudomonadota</taxon>
        <taxon>Alphaproteobacteria</taxon>
        <taxon>Hyphomicrobiales</taxon>
        <taxon>Nitrobacteraceae</taxon>
        <taxon>Bradyrhizobium</taxon>
    </lineage>
</organism>